<dbReference type="EMBL" id="JBFSHR010000016">
    <property type="protein sequence ID" value="MEX6429404.1"/>
    <property type="molecule type" value="Genomic_DNA"/>
</dbReference>
<evidence type="ECO:0000313" key="8">
    <source>
        <dbReference type="Proteomes" id="UP001560267"/>
    </source>
</evidence>
<name>A0ABV3Y4L3_9ACTN</name>
<comment type="similarity">
    <text evidence="2 5">Belongs to the pseudouridine synthase TruB family. Type 1 subfamily.</text>
</comment>
<dbReference type="EC" id="5.4.99.25" evidence="5"/>
<reference evidence="7 8" key="1">
    <citation type="submission" date="2024-07" db="EMBL/GenBank/DDBJ databases">
        <title>Draft Genome Sequence of Ferrimicrobium acidiphilum Strain YE2023, Isolated from a Pulp of Bioleach Reactor.</title>
        <authorList>
            <person name="Elkina Y.A."/>
            <person name="Bulaeva A.G."/>
            <person name="Beletsky A.V."/>
            <person name="Mardanov A.V."/>
        </authorList>
    </citation>
    <scope>NUCLEOTIDE SEQUENCE [LARGE SCALE GENOMIC DNA]</scope>
    <source>
        <strain evidence="7 8">YE2023</strain>
    </source>
</reference>
<evidence type="ECO:0000313" key="7">
    <source>
        <dbReference type="EMBL" id="MEX6429404.1"/>
    </source>
</evidence>
<dbReference type="Pfam" id="PF01509">
    <property type="entry name" value="TruB_N"/>
    <property type="match status" value="1"/>
</dbReference>
<accession>A0ABV3Y4L3</accession>
<comment type="catalytic activity">
    <reaction evidence="1 5">
        <text>uridine(55) in tRNA = pseudouridine(55) in tRNA</text>
        <dbReference type="Rhea" id="RHEA:42532"/>
        <dbReference type="Rhea" id="RHEA-COMP:10101"/>
        <dbReference type="Rhea" id="RHEA-COMP:10102"/>
        <dbReference type="ChEBI" id="CHEBI:65314"/>
        <dbReference type="ChEBI" id="CHEBI:65315"/>
        <dbReference type="EC" id="5.4.99.25"/>
    </reaction>
</comment>
<dbReference type="InterPro" id="IPR002501">
    <property type="entry name" value="PsdUridine_synth_N"/>
</dbReference>
<proteinExistence type="inferred from homology"/>
<keyword evidence="8" id="KW-1185">Reference proteome</keyword>
<evidence type="ECO:0000256" key="3">
    <source>
        <dbReference type="ARBA" id="ARBA00022694"/>
    </source>
</evidence>
<dbReference type="RefSeq" id="WP_298387092.1">
    <property type="nucleotide sequence ID" value="NZ_JBFSHR010000016.1"/>
</dbReference>
<keyword evidence="4 5" id="KW-0413">Isomerase</keyword>
<dbReference type="GO" id="GO:0160148">
    <property type="term" value="F:tRNA pseudouridine(55) synthase activity"/>
    <property type="evidence" value="ECO:0007669"/>
    <property type="project" value="UniProtKB-EC"/>
</dbReference>
<sequence>MARRPSEVGGLYALDKPSGITSQTALTIAKRHLGVRKAGHSGTLDPLASGLLIVGVGTWSRLLAFIVGADKTYHAVIRCGLRTDSLDITGAIQGVGWVPPTVDVQVVEECLARLRGAIWQTPPAFSALKVHGARAYELARAGQDVALASRQVTISSLALLGLRRTGPFLDIELRVRCSSGTYIRSLASDLGDLLGTGATLFALRREAIGSVTLASASEPDVIGREQRLPLSLIFPEFGRFEVDETELVAARNGRWLACPDSLASYREVIVLAAGDAPEFRRLVGIYRVVGDRLVPSRIVPTEGTT</sequence>
<dbReference type="PANTHER" id="PTHR13767:SF2">
    <property type="entry name" value="PSEUDOURIDYLATE SYNTHASE TRUB1"/>
    <property type="match status" value="1"/>
</dbReference>
<dbReference type="Proteomes" id="UP001560267">
    <property type="component" value="Unassembled WGS sequence"/>
</dbReference>
<comment type="caution">
    <text evidence="7">The sequence shown here is derived from an EMBL/GenBank/DDBJ whole genome shotgun (WGS) entry which is preliminary data.</text>
</comment>
<dbReference type="PANTHER" id="PTHR13767">
    <property type="entry name" value="TRNA-PSEUDOURIDINE SYNTHASE"/>
    <property type="match status" value="1"/>
</dbReference>
<feature type="active site" description="Nucleophile" evidence="5">
    <location>
        <position position="45"/>
    </location>
</feature>
<dbReference type="HAMAP" id="MF_01080">
    <property type="entry name" value="TruB_bact"/>
    <property type="match status" value="1"/>
</dbReference>
<feature type="domain" description="Pseudouridine synthase II N-terminal" evidence="6">
    <location>
        <begin position="30"/>
        <end position="183"/>
    </location>
</feature>
<evidence type="ECO:0000256" key="1">
    <source>
        <dbReference type="ARBA" id="ARBA00000385"/>
    </source>
</evidence>
<evidence type="ECO:0000259" key="6">
    <source>
        <dbReference type="Pfam" id="PF01509"/>
    </source>
</evidence>
<gene>
    <name evidence="5 7" type="primary">truB</name>
    <name evidence="7" type="ORF">AB6A68_06065</name>
</gene>
<organism evidence="7 8">
    <name type="scientific">Ferrimicrobium acidiphilum</name>
    <dbReference type="NCBI Taxonomy" id="121039"/>
    <lineage>
        <taxon>Bacteria</taxon>
        <taxon>Bacillati</taxon>
        <taxon>Actinomycetota</taxon>
        <taxon>Acidimicrobiia</taxon>
        <taxon>Acidimicrobiales</taxon>
        <taxon>Acidimicrobiaceae</taxon>
        <taxon>Ferrimicrobium</taxon>
    </lineage>
</organism>
<dbReference type="NCBIfam" id="TIGR00431">
    <property type="entry name" value="TruB"/>
    <property type="match status" value="1"/>
</dbReference>
<dbReference type="SUPFAM" id="SSF55120">
    <property type="entry name" value="Pseudouridine synthase"/>
    <property type="match status" value="1"/>
</dbReference>
<protein>
    <recommendedName>
        <fullName evidence="5">tRNA pseudouridine synthase B</fullName>
        <ecNumber evidence="5">5.4.99.25</ecNumber>
    </recommendedName>
    <alternativeName>
        <fullName evidence="5">tRNA pseudouridine(55) synthase</fullName>
        <shortName evidence="5">Psi55 synthase</shortName>
    </alternativeName>
    <alternativeName>
        <fullName evidence="5">tRNA pseudouridylate synthase</fullName>
    </alternativeName>
    <alternativeName>
        <fullName evidence="5">tRNA-uridine isomerase</fullName>
    </alternativeName>
</protein>
<evidence type="ECO:0000256" key="5">
    <source>
        <dbReference type="HAMAP-Rule" id="MF_01080"/>
    </source>
</evidence>
<evidence type="ECO:0000256" key="4">
    <source>
        <dbReference type="ARBA" id="ARBA00023235"/>
    </source>
</evidence>
<evidence type="ECO:0000256" key="2">
    <source>
        <dbReference type="ARBA" id="ARBA00005642"/>
    </source>
</evidence>
<dbReference type="InterPro" id="IPR014780">
    <property type="entry name" value="tRNA_psdUridine_synth_TruB"/>
</dbReference>
<dbReference type="InterPro" id="IPR020103">
    <property type="entry name" value="PsdUridine_synth_cat_dom_sf"/>
</dbReference>
<comment type="function">
    <text evidence="5">Responsible for synthesis of pseudouridine from uracil-55 in the psi GC loop of transfer RNAs.</text>
</comment>
<keyword evidence="3 5" id="KW-0819">tRNA processing</keyword>
<dbReference type="Gene3D" id="3.30.2350.10">
    <property type="entry name" value="Pseudouridine synthase"/>
    <property type="match status" value="1"/>
</dbReference>